<evidence type="ECO:0000259" key="2">
    <source>
        <dbReference type="Pfam" id="PF01575"/>
    </source>
</evidence>
<dbReference type="PANTHER" id="PTHR43437">
    <property type="entry name" value="HYDROXYACYL-THIOESTER DEHYDRATASE TYPE 2, MITOCHONDRIAL-RELATED"/>
    <property type="match status" value="1"/>
</dbReference>
<protein>
    <submittedName>
        <fullName evidence="3">Enoyl-CoA hydratase</fullName>
    </submittedName>
</protein>
<evidence type="ECO:0000313" key="4">
    <source>
        <dbReference type="Proteomes" id="UP000043763"/>
    </source>
</evidence>
<proteinExistence type="predicted"/>
<keyword evidence="4" id="KW-1185">Reference proteome</keyword>
<dbReference type="SUPFAM" id="SSF54637">
    <property type="entry name" value="Thioesterase/thiol ester dehydrase-isomerase"/>
    <property type="match status" value="1"/>
</dbReference>
<dbReference type="GO" id="GO:0006633">
    <property type="term" value="P:fatty acid biosynthetic process"/>
    <property type="evidence" value="ECO:0007669"/>
    <property type="project" value="TreeGrafter"/>
</dbReference>
<dbReference type="RefSeq" id="WP_048596121.1">
    <property type="nucleotide sequence ID" value="NZ_CVLB01000003.1"/>
</dbReference>
<evidence type="ECO:0000256" key="1">
    <source>
        <dbReference type="ARBA" id="ARBA00023239"/>
    </source>
</evidence>
<evidence type="ECO:0000313" key="3">
    <source>
        <dbReference type="EMBL" id="CRF35605.1"/>
    </source>
</evidence>
<dbReference type="InterPro" id="IPR002539">
    <property type="entry name" value="MaoC-like_dom"/>
</dbReference>
<dbReference type="Pfam" id="PF01575">
    <property type="entry name" value="MaoC_dehydratas"/>
    <property type="match status" value="1"/>
</dbReference>
<sequence length="134" mass="14535">MKFEELKVGMKAEVAKTITETDVVLYAGITLDTNPAHLNEVHAQQTMFKHRIAHGMLTAGLVSAVLGTKLPGEGSIYMGQELKFTAPVYFGDTITATAEIIELIPEKNRVILSTTCTNQEGKVVLSGKATIMKK</sequence>
<organism evidence="3 4">
    <name type="scientific">Brachyspira suanatina</name>
    <dbReference type="NCBI Taxonomy" id="381802"/>
    <lineage>
        <taxon>Bacteria</taxon>
        <taxon>Pseudomonadati</taxon>
        <taxon>Spirochaetota</taxon>
        <taxon>Spirochaetia</taxon>
        <taxon>Brachyspirales</taxon>
        <taxon>Brachyspiraceae</taxon>
        <taxon>Brachyspira</taxon>
    </lineage>
</organism>
<keyword evidence="1" id="KW-0456">Lyase</keyword>
<dbReference type="FunFam" id="3.10.129.10:FF:000042">
    <property type="entry name" value="MaoC domain protein dehydratase"/>
    <property type="match status" value="1"/>
</dbReference>
<name>A0A0G4KB19_9SPIR</name>
<feature type="domain" description="MaoC-like" evidence="2">
    <location>
        <begin position="9"/>
        <end position="104"/>
    </location>
</feature>
<dbReference type="GO" id="GO:0019171">
    <property type="term" value="F:(3R)-hydroxyacyl-[acyl-carrier-protein] dehydratase activity"/>
    <property type="evidence" value="ECO:0007669"/>
    <property type="project" value="TreeGrafter"/>
</dbReference>
<gene>
    <name evidence="3" type="ORF">BRSU_2764</name>
</gene>
<dbReference type="OrthoDB" id="9801625at2"/>
<dbReference type="Gene3D" id="3.10.129.10">
    <property type="entry name" value="Hotdog Thioesterase"/>
    <property type="match status" value="1"/>
</dbReference>
<dbReference type="InterPro" id="IPR029069">
    <property type="entry name" value="HotDog_dom_sf"/>
</dbReference>
<dbReference type="PANTHER" id="PTHR43437:SF3">
    <property type="entry name" value="HYDROXYACYL-THIOESTER DEHYDRATASE TYPE 2, MITOCHONDRIAL"/>
    <property type="match status" value="1"/>
</dbReference>
<dbReference type="AlphaFoldDB" id="A0A0G4KB19"/>
<dbReference type="Proteomes" id="UP000043763">
    <property type="component" value="Unassembled WGS sequence"/>
</dbReference>
<dbReference type="CDD" id="cd03449">
    <property type="entry name" value="R_hydratase"/>
    <property type="match status" value="1"/>
</dbReference>
<dbReference type="EMBL" id="CVLB01000003">
    <property type="protein sequence ID" value="CRF35605.1"/>
    <property type="molecule type" value="Genomic_DNA"/>
</dbReference>
<reference evidence="4" key="1">
    <citation type="submission" date="2015-04" db="EMBL/GenBank/DDBJ databases">
        <authorList>
            <person name="Mushtaq Mamoona"/>
        </authorList>
    </citation>
    <scope>NUCLEOTIDE SEQUENCE [LARGE SCALE GENOMIC DNA]</scope>
    <source>
        <strain evidence="4">AN4859/03</strain>
    </source>
</reference>
<accession>A0A0G4KB19</accession>
<dbReference type="InterPro" id="IPR050965">
    <property type="entry name" value="UPF0336/Enoyl-CoA_hydratase"/>
</dbReference>